<sequence length="38" mass="4088">MTIESLASGLGARISTTITGDQGTALVLQARARWKHEF</sequence>
<proteinExistence type="predicted"/>
<reference evidence="1 2" key="1">
    <citation type="submission" date="2023-07" db="EMBL/GenBank/DDBJ databases">
        <title>Sorghum-associated microbial communities from plants grown in Nebraska, USA.</title>
        <authorList>
            <person name="Schachtman D."/>
        </authorList>
    </citation>
    <scope>NUCLEOTIDE SEQUENCE [LARGE SCALE GENOMIC DNA]</scope>
    <source>
        <strain evidence="1 2">584</strain>
    </source>
</reference>
<name>A0ABU1JS95_9PROT</name>
<comment type="caution">
    <text evidence="1">The sequence shown here is derived from an EMBL/GenBank/DDBJ whole genome shotgun (WGS) entry which is preliminary data.</text>
</comment>
<dbReference type="EMBL" id="JAVDPW010000007">
    <property type="protein sequence ID" value="MDR6291489.1"/>
    <property type="molecule type" value="Genomic_DNA"/>
</dbReference>
<gene>
    <name evidence="1" type="ORF">E9232_004023</name>
</gene>
<protein>
    <submittedName>
        <fullName evidence="1">Uncharacterized protein with beta-barrel porin domain</fullName>
    </submittedName>
</protein>
<accession>A0ABU1JS95</accession>
<evidence type="ECO:0000313" key="2">
    <source>
        <dbReference type="Proteomes" id="UP001262410"/>
    </source>
</evidence>
<dbReference type="Proteomes" id="UP001262410">
    <property type="component" value="Unassembled WGS sequence"/>
</dbReference>
<keyword evidence="2" id="KW-1185">Reference proteome</keyword>
<evidence type="ECO:0000313" key="1">
    <source>
        <dbReference type="EMBL" id="MDR6291489.1"/>
    </source>
</evidence>
<organism evidence="1 2">
    <name type="scientific">Inquilinus ginsengisoli</name>
    <dbReference type="NCBI Taxonomy" id="363840"/>
    <lineage>
        <taxon>Bacteria</taxon>
        <taxon>Pseudomonadati</taxon>
        <taxon>Pseudomonadota</taxon>
        <taxon>Alphaproteobacteria</taxon>
        <taxon>Rhodospirillales</taxon>
        <taxon>Rhodospirillaceae</taxon>
        <taxon>Inquilinus</taxon>
    </lineage>
</organism>